<evidence type="ECO:0000313" key="13">
    <source>
        <dbReference type="Proteomes" id="UP000011513"/>
    </source>
</evidence>
<evidence type="ECO:0000256" key="7">
    <source>
        <dbReference type="ARBA" id="ARBA00022723"/>
    </source>
</evidence>
<protein>
    <recommendedName>
        <fullName evidence="5">isocitrate dehydrogenase (NADP(+))</fullName>
        <ecNumber evidence="5">1.1.1.42</ecNumber>
    </recommendedName>
</protein>
<comment type="subunit">
    <text evidence="4">Homodimer.</text>
</comment>
<feature type="non-terminal residue" evidence="12">
    <location>
        <position position="59"/>
    </location>
</feature>
<evidence type="ECO:0000256" key="10">
    <source>
        <dbReference type="ARBA" id="ARBA00023002"/>
    </source>
</evidence>
<dbReference type="PANTHER" id="PTHR43504:SF1">
    <property type="entry name" value="ISOCITRATE DEHYDROGENASE [NADP]"/>
    <property type="match status" value="1"/>
</dbReference>
<evidence type="ECO:0000256" key="9">
    <source>
        <dbReference type="ARBA" id="ARBA00022857"/>
    </source>
</evidence>
<dbReference type="PANTHER" id="PTHR43504">
    <property type="entry name" value="ISOCITRATE DEHYDROGENASE [NADP]"/>
    <property type="match status" value="1"/>
</dbReference>
<gene>
    <name evidence="12" type="ORF">C474_05685</name>
</gene>
<dbReference type="GO" id="GO:0046872">
    <property type="term" value="F:metal ion binding"/>
    <property type="evidence" value="ECO:0007669"/>
    <property type="project" value="UniProtKB-KW"/>
</dbReference>
<dbReference type="InParanoid" id="M0DDM9"/>
<keyword evidence="9" id="KW-0521">NADP</keyword>
<evidence type="ECO:0000256" key="5">
    <source>
        <dbReference type="ARBA" id="ARBA00013013"/>
    </source>
</evidence>
<evidence type="ECO:0000256" key="1">
    <source>
        <dbReference type="ARBA" id="ARBA00001936"/>
    </source>
</evidence>
<name>M0DDM9_HALPD</name>
<dbReference type="Gene3D" id="3.40.718.10">
    <property type="entry name" value="Isopropylmalate Dehydrogenase"/>
    <property type="match status" value="1"/>
</dbReference>
<evidence type="ECO:0000256" key="6">
    <source>
        <dbReference type="ARBA" id="ARBA00022532"/>
    </source>
</evidence>
<sequence length="59" mass="6303">MSYDQIEVPENGEKITLADEETGELSVPEHPIIPIIHGDGIGTDVGPAAQKVLDLSLIH</sequence>
<dbReference type="Proteomes" id="UP000011513">
    <property type="component" value="Unassembled WGS sequence"/>
</dbReference>
<evidence type="ECO:0000256" key="8">
    <source>
        <dbReference type="ARBA" id="ARBA00022842"/>
    </source>
</evidence>
<keyword evidence="10" id="KW-0560">Oxidoreductase</keyword>
<evidence type="ECO:0000256" key="2">
    <source>
        <dbReference type="ARBA" id="ARBA00001946"/>
    </source>
</evidence>
<keyword evidence="6" id="KW-0816">Tricarboxylic acid cycle</keyword>
<proteinExistence type="inferred from homology"/>
<dbReference type="SUPFAM" id="SSF53659">
    <property type="entry name" value="Isocitrate/Isopropylmalate dehydrogenase-like"/>
    <property type="match status" value="1"/>
</dbReference>
<keyword evidence="8" id="KW-0460">Magnesium</keyword>
<dbReference type="AlphaFoldDB" id="M0DDM9"/>
<evidence type="ECO:0000256" key="4">
    <source>
        <dbReference type="ARBA" id="ARBA00011738"/>
    </source>
</evidence>
<dbReference type="InterPro" id="IPR004439">
    <property type="entry name" value="Isocitrate_DH_NADP_dimer_prok"/>
</dbReference>
<comment type="cofactor">
    <cofactor evidence="1">
        <name>Mn(2+)</name>
        <dbReference type="ChEBI" id="CHEBI:29035"/>
    </cofactor>
</comment>
<dbReference type="GO" id="GO:0006099">
    <property type="term" value="P:tricarboxylic acid cycle"/>
    <property type="evidence" value="ECO:0007669"/>
    <property type="project" value="UniProtKB-KW"/>
</dbReference>
<organism evidence="12 13">
    <name type="scientific">Halogeometricum pallidum JCM 14848</name>
    <dbReference type="NCBI Taxonomy" id="1227487"/>
    <lineage>
        <taxon>Archaea</taxon>
        <taxon>Methanobacteriati</taxon>
        <taxon>Methanobacteriota</taxon>
        <taxon>Stenosarchaea group</taxon>
        <taxon>Halobacteria</taxon>
        <taxon>Halobacteriales</taxon>
        <taxon>Haloferacaceae</taxon>
        <taxon>Halogeometricum</taxon>
    </lineage>
</organism>
<comment type="caution">
    <text evidence="12">The sequence shown here is derived from an EMBL/GenBank/DDBJ whole genome shotgun (WGS) entry which is preliminary data.</text>
</comment>
<evidence type="ECO:0000256" key="11">
    <source>
        <dbReference type="ARBA" id="ARBA00023211"/>
    </source>
</evidence>
<dbReference type="EC" id="1.1.1.42" evidence="5"/>
<keyword evidence="13" id="KW-1185">Reference proteome</keyword>
<accession>M0DDM9</accession>
<comment type="cofactor">
    <cofactor evidence="2">
        <name>Mg(2+)</name>
        <dbReference type="ChEBI" id="CHEBI:18420"/>
    </cofactor>
</comment>
<dbReference type="eggNOG" id="arCOG01164">
    <property type="taxonomic scope" value="Archaea"/>
</dbReference>
<keyword evidence="11" id="KW-0464">Manganese</keyword>
<evidence type="ECO:0000256" key="3">
    <source>
        <dbReference type="ARBA" id="ARBA00007769"/>
    </source>
</evidence>
<evidence type="ECO:0000313" key="12">
    <source>
        <dbReference type="EMBL" id="ELZ32913.1"/>
    </source>
</evidence>
<keyword evidence="7" id="KW-0479">Metal-binding</keyword>
<reference evidence="12 13" key="1">
    <citation type="journal article" date="2014" name="PLoS Genet.">
        <title>Phylogenetically driven sequencing of extremely halophilic archaea reveals strategies for static and dynamic osmo-response.</title>
        <authorList>
            <person name="Becker E.A."/>
            <person name="Seitzer P.M."/>
            <person name="Tritt A."/>
            <person name="Larsen D."/>
            <person name="Krusor M."/>
            <person name="Yao A.I."/>
            <person name="Wu D."/>
            <person name="Madern D."/>
            <person name="Eisen J.A."/>
            <person name="Darling A.E."/>
            <person name="Facciotti M.T."/>
        </authorList>
    </citation>
    <scope>NUCLEOTIDE SEQUENCE [LARGE SCALE GENOMIC DNA]</scope>
    <source>
        <strain evidence="12 13">JCM 14848</strain>
    </source>
</reference>
<dbReference type="EMBL" id="AOIV01000009">
    <property type="protein sequence ID" value="ELZ32913.1"/>
    <property type="molecule type" value="Genomic_DNA"/>
</dbReference>
<dbReference type="GO" id="GO:0004450">
    <property type="term" value="F:isocitrate dehydrogenase (NADP+) activity"/>
    <property type="evidence" value="ECO:0007669"/>
    <property type="project" value="UniProtKB-EC"/>
</dbReference>
<comment type="similarity">
    <text evidence="3">Belongs to the isocitrate and isopropylmalate dehydrogenases family.</text>
</comment>